<dbReference type="InterPro" id="IPR011467">
    <property type="entry name" value="DUF1573"/>
</dbReference>
<dbReference type="InterPro" id="IPR013783">
    <property type="entry name" value="Ig-like_fold"/>
</dbReference>
<keyword evidence="1" id="KW-0732">Signal</keyword>
<sequence length="366" mass="40643">MSRKIFYLLVVAILGSTLLVSAQDTKPVMKFDSKEYDFKTFKEEAGLTSHSFEFINTGNQPVIINQVRSSCGCTSPEWSKQPIAPGQKGYVKATFDPKNRPGPFNKSITITANTNPAITILRIKGDVTARVKTVADLYPREMSGLRLQNNHLSFTKVKNTDVKEATMDVYNDSEEPISIGFKRVPAHLSLKMVPESLQPKQKGQIVATYDASKKNDWGFVIDYLDVLINQEYKSGNRLTVSANLVEDFSSLSKTELSNSPKVEFEKDVFDFGELTQGEKAEYTFTMKNLGKSDLIIRKTKASCGCTAIAPSTNIIKAGEVSEIKVVFNSRGKRGRQNKMITVITNDPVDSEVKLRVSGNVVMPKTN</sequence>
<reference evidence="3" key="2">
    <citation type="journal article" date="2020" name="Antonie Van Leeuwenhoek">
        <title>Labilibaculum antarcticum sp. nov., a novel facultative anaerobic, psychrotorelant bacterium isolated from marine sediment of Antarctica.</title>
        <authorList>
            <person name="Watanabe M."/>
            <person name="Kojima H."/>
            <person name="Fukui M."/>
        </authorList>
    </citation>
    <scope>NUCLEOTIDE SEQUENCE [LARGE SCALE GENOMIC DNA]</scope>
    <source>
        <strain evidence="3">SPP2</strain>
    </source>
</reference>
<dbReference type="Pfam" id="PF07610">
    <property type="entry name" value="DUF1573"/>
    <property type="match status" value="2"/>
</dbReference>
<evidence type="ECO:0008006" key="4">
    <source>
        <dbReference type="Google" id="ProtNLM"/>
    </source>
</evidence>
<evidence type="ECO:0000313" key="2">
    <source>
        <dbReference type="EMBL" id="BAX80710.1"/>
    </source>
</evidence>
<dbReference type="Proteomes" id="UP000218267">
    <property type="component" value="Chromosome"/>
</dbReference>
<dbReference type="Gene3D" id="2.60.40.10">
    <property type="entry name" value="Immunoglobulins"/>
    <property type="match status" value="3"/>
</dbReference>
<reference evidence="2 3" key="1">
    <citation type="journal article" date="2018" name="Mar. Genomics">
        <title>Complete genome sequence of Marinifilaceae bacterium strain SPP2, isolated from the Antarctic marine sediment.</title>
        <authorList>
            <person name="Watanabe M."/>
            <person name="Kojima H."/>
            <person name="Fukui M."/>
        </authorList>
    </citation>
    <scope>NUCLEOTIDE SEQUENCE [LARGE SCALE GENOMIC DNA]</scope>
    <source>
        <strain evidence="2 3">SPP2</strain>
    </source>
</reference>
<proteinExistence type="predicted"/>
<dbReference type="PANTHER" id="PTHR37833">
    <property type="entry name" value="LIPOPROTEIN-RELATED"/>
    <property type="match status" value="1"/>
</dbReference>
<gene>
    <name evidence="2" type="ORF">ALGA_2383</name>
</gene>
<accession>A0A1Y1CK93</accession>
<name>A0A1Y1CK93_9BACT</name>
<protein>
    <recommendedName>
        <fullName evidence="4">DUF1573 domain-containing protein</fullName>
    </recommendedName>
</protein>
<feature type="chain" id="PRO_5012078629" description="DUF1573 domain-containing protein" evidence="1">
    <location>
        <begin position="23"/>
        <end position="366"/>
    </location>
</feature>
<dbReference type="PANTHER" id="PTHR37833:SF1">
    <property type="entry name" value="SIGNAL PEPTIDE PROTEIN"/>
    <property type="match status" value="1"/>
</dbReference>
<organism evidence="2 3">
    <name type="scientific">Labilibaculum antarcticum</name>
    <dbReference type="NCBI Taxonomy" id="1717717"/>
    <lineage>
        <taxon>Bacteria</taxon>
        <taxon>Pseudomonadati</taxon>
        <taxon>Bacteroidota</taxon>
        <taxon>Bacteroidia</taxon>
        <taxon>Marinilabiliales</taxon>
        <taxon>Marinifilaceae</taxon>
        <taxon>Labilibaculum</taxon>
    </lineage>
</organism>
<dbReference type="OrthoDB" id="1466304at2"/>
<evidence type="ECO:0000256" key="1">
    <source>
        <dbReference type="SAM" id="SignalP"/>
    </source>
</evidence>
<dbReference type="RefSeq" id="WP_096429551.1">
    <property type="nucleotide sequence ID" value="NZ_AP018042.1"/>
</dbReference>
<evidence type="ECO:0000313" key="3">
    <source>
        <dbReference type="Proteomes" id="UP000218267"/>
    </source>
</evidence>
<feature type="signal peptide" evidence="1">
    <location>
        <begin position="1"/>
        <end position="22"/>
    </location>
</feature>
<keyword evidence="3" id="KW-1185">Reference proteome</keyword>
<dbReference type="KEGG" id="mbas:ALGA_2383"/>
<dbReference type="EMBL" id="AP018042">
    <property type="protein sequence ID" value="BAX80710.1"/>
    <property type="molecule type" value="Genomic_DNA"/>
</dbReference>
<dbReference type="AlphaFoldDB" id="A0A1Y1CK93"/>